<dbReference type="Proteomes" id="UP001489004">
    <property type="component" value="Unassembled WGS sequence"/>
</dbReference>
<evidence type="ECO:0000256" key="6">
    <source>
        <dbReference type="SAM" id="MobiDB-lite"/>
    </source>
</evidence>
<reference evidence="9 10" key="1">
    <citation type="journal article" date="2024" name="Nat. Commun.">
        <title>Phylogenomics reveals the evolutionary origins of lichenization in chlorophyte algae.</title>
        <authorList>
            <person name="Puginier C."/>
            <person name="Libourel C."/>
            <person name="Otte J."/>
            <person name="Skaloud P."/>
            <person name="Haon M."/>
            <person name="Grisel S."/>
            <person name="Petersen M."/>
            <person name="Berrin J.G."/>
            <person name="Delaux P.M."/>
            <person name="Dal Grande F."/>
            <person name="Keller J."/>
        </authorList>
    </citation>
    <scope>NUCLEOTIDE SEQUENCE [LARGE SCALE GENOMIC DNA]</scope>
    <source>
        <strain evidence="9 10">SAG 2043</strain>
    </source>
</reference>
<dbReference type="Gene3D" id="1.20.1510.10">
    <property type="entry name" value="Cation efflux protein transmembrane domain"/>
    <property type="match status" value="1"/>
</dbReference>
<dbReference type="InterPro" id="IPR027469">
    <property type="entry name" value="Cation_efflux_TMD_sf"/>
</dbReference>
<organism evidence="9 10">
    <name type="scientific">[Myrmecia] bisecta</name>
    <dbReference type="NCBI Taxonomy" id="41462"/>
    <lineage>
        <taxon>Eukaryota</taxon>
        <taxon>Viridiplantae</taxon>
        <taxon>Chlorophyta</taxon>
        <taxon>core chlorophytes</taxon>
        <taxon>Trebouxiophyceae</taxon>
        <taxon>Trebouxiales</taxon>
        <taxon>Trebouxiaceae</taxon>
        <taxon>Myrmecia</taxon>
    </lineage>
</organism>
<keyword evidence="3 7" id="KW-0812">Transmembrane</keyword>
<dbReference type="InterPro" id="IPR002524">
    <property type="entry name" value="Cation_efflux"/>
</dbReference>
<dbReference type="GO" id="GO:0008324">
    <property type="term" value="F:monoatomic cation transmembrane transporter activity"/>
    <property type="evidence" value="ECO:0007669"/>
    <property type="project" value="InterPro"/>
</dbReference>
<sequence>MQQRRTFLSGRRDEEDAPRPVTYIQAATFSNGTAPLEGIAGTNGHVLPAPLSNTKEKAAFQRELHTVNVAISANIVIFLAKIGVYLASGSSAMLAESVHSMADIMNQVMLRMGILKSKRAPTAQHPYGYMRDKFVWSLISAMGIFCIGAGGTMAHGIQGLFVQKELEYLGASLTVLAVSLLLEGYSLLVACRTVMQGAAAAGLPFAEFVRRGLDPTSIAVMLEDGAAVTGLLIAVASTYMVYSTGNSVWDAVGSICIGTLLAGIALFLIQRNRQLLIGRSMNPKEMHRVLNHLRKDSVVKAVYDAKSEEIGPGIYRFKAEIDFSGEAVVARHMERLGMDPTYDQITAAVMENDPRKALDRVLMQYGKDMVGALGAEVDRLESEDEGDVQTETLHGTMAQR</sequence>
<evidence type="ECO:0000256" key="5">
    <source>
        <dbReference type="ARBA" id="ARBA00023136"/>
    </source>
</evidence>
<dbReference type="GO" id="GO:0006882">
    <property type="term" value="P:intracellular zinc ion homeostasis"/>
    <property type="evidence" value="ECO:0007669"/>
    <property type="project" value="TreeGrafter"/>
</dbReference>
<evidence type="ECO:0000313" key="10">
    <source>
        <dbReference type="Proteomes" id="UP001489004"/>
    </source>
</evidence>
<feature type="transmembrane region" description="Helical" evidence="7">
    <location>
        <begin position="248"/>
        <end position="269"/>
    </location>
</feature>
<dbReference type="AlphaFoldDB" id="A0AAW1Q6Q3"/>
<feature type="transmembrane region" description="Helical" evidence="7">
    <location>
        <begin position="225"/>
        <end position="242"/>
    </location>
</feature>
<feature type="transmembrane region" description="Helical" evidence="7">
    <location>
        <begin position="134"/>
        <end position="154"/>
    </location>
</feature>
<evidence type="ECO:0000256" key="3">
    <source>
        <dbReference type="ARBA" id="ARBA00022692"/>
    </source>
</evidence>
<dbReference type="GO" id="GO:0006829">
    <property type="term" value="P:zinc ion transport"/>
    <property type="evidence" value="ECO:0007669"/>
    <property type="project" value="InterPro"/>
</dbReference>
<evidence type="ECO:0000313" key="9">
    <source>
        <dbReference type="EMBL" id="KAK9817734.1"/>
    </source>
</evidence>
<keyword evidence="10" id="KW-1185">Reference proteome</keyword>
<evidence type="ECO:0000256" key="4">
    <source>
        <dbReference type="ARBA" id="ARBA00022989"/>
    </source>
</evidence>
<accession>A0AAW1Q6Q3</accession>
<evidence type="ECO:0000256" key="2">
    <source>
        <dbReference type="ARBA" id="ARBA00022448"/>
    </source>
</evidence>
<dbReference type="InterPro" id="IPR058533">
    <property type="entry name" value="Cation_efflux_TM"/>
</dbReference>
<feature type="compositionally biased region" description="Polar residues" evidence="6">
    <location>
        <begin position="389"/>
        <end position="400"/>
    </location>
</feature>
<feature type="transmembrane region" description="Helical" evidence="7">
    <location>
        <begin position="166"/>
        <end position="188"/>
    </location>
</feature>
<keyword evidence="5 7" id="KW-0472">Membrane</keyword>
<comment type="caution">
    <text evidence="9">The sequence shown here is derived from an EMBL/GenBank/DDBJ whole genome shotgun (WGS) entry which is preliminary data.</text>
</comment>
<keyword evidence="4 7" id="KW-1133">Transmembrane helix</keyword>
<dbReference type="GO" id="GO:0005783">
    <property type="term" value="C:endoplasmic reticulum"/>
    <property type="evidence" value="ECO:0007669"/>
    <property type="project" value="TreeGrafter"/>
</dbReference>
<dbReference type="EMBL" id="JALJOR010000004">
    <property type="protein sequence ID" value="KAK9817734.1"/>
    <property type="molecule type" value="Genomic_DNA"/>
</dbReference>
<dbReference type="InterPro" id="IPR040177">
    <property type="entry name" value="SLC30A9"/>
</dbReference>
<dbReference type="PANTHER" id="PTHR13414:SF9">
    <property type="entry name" value="PROTON-COUPLED ZINC ANTIPORTER SLC30A9, MITOCHONDRIAL"/>
    <property type="match status" value="1"/>
</dbReference>
<protein>
    <recommendedName>
        <fullName evidence="8">Cation efflux protein transmembrane domain-containing protein</fullName>
    </recommendedName>
</protein>
<feature type="domain" description="Cation efflux protein transmembrane" evidence="8">
    <location>
        <begin position="69"/>
        <end position="276"/>
    </location>
</feature>
<dbReference type="PANTHER" id="PTHR13414">
    <property type="entry name" value="HUEL-CATION TRANSPORTER"/>
    <property type="match status" value="1"/>
</dbReference>
<dbReference type="NCBIfam" id="TIGR01297">
    <property type="entry name" value="CDF"/>
    <property type="match status" value="1"/>
</dbReference>
<feature type="region of interest" description="Disordered" evidence="6">
    <location>
        <begin position="380"/>
        <end position="400"/>
    </location>
</feature>
<dbReference type="GO" id="GO:0016020">
    <property type="term" value="C:membrane"/>
    <property type="evidence" value="ECO:0007669"/>
    <property type="project" value="UniProtKB-SubCell"/>
</dbReference>
<dbReference type="Pfam" id="PF01545">
    <property type="entry name" value="Cation_efflux"/>
    <property type="match status" value="1"/>
</dbReference>
<gene>
    <name evidence="9" type="ORF">WJX72_001395</name>
</gene>
<dbReference type="SUPFAM" id="SSF161111">
    <property type="entry name" value="Cation efflux protein transmembrane domain-like"/>
    <property type="match status" value="1"/>
</dbReference>
<name>A0AAW1Q6Q3_9CHLO</name>
<keyword evidence="2" id="KW-0813">Transport</keyword>
<evidence type="ECO:0000256" key="1">
    <source>
        <dbReference type="ARBA" id="ARBA00004141"/>
    </source>
</evidence>
<proteinExistence type="predicted"/>
<comment type="subcellular location">
    <subcellularLocation>
        <location evidence="1">Membrane</location>
        <topology evidence="1">Multi-pass membrane protein</topology>
    </subcellularLocation>
</comment>
<evidence type="ECO:0000256" key="7">
    <source>
        <dbReference type="SAM" id="Phobius"/>
    </source>
</evidence>
<evidence type="ECO:0000259" key="8">
    <source>
        <dbReference type="Pfam" id="PF01545"/>
    </source>
</evidence>